<proteinExistence type="predicted"/>
<evidence type="ECO:0000313" key="2">
    <source>
        <dbReference type="Proteomes" id="UP001501153"/>
    </source>
</evidence>
<name>A0ABP8ISR8_9BACT</name>
<evidence type="ECO:0008006" key="3">
    <source>
        <dbReference type="Google" id="ProtNLM"/>
    </source>
</evidence>
<reference evidence="2" key="1">
    <citation type="journal article" date="2019" name="Int. J. Syst. Evol. Microbiol.">
        <title>The Global Catalogue of Microorganisms (GCM) 10K type strain sequencing project: providing services to taxonomists for standard genome sequencing and annotation.</title>
        <authorList>
            <consortium name="The Broad Institute Genomics Platform"/>
            <consortium name="The Broad Institute Genome Sequencing Center for Infectious Disease"/>
            <person name="Wu L."/>
            <person name="Ma J."/>
        </authorList>
    </citation>
    <scope>NUCLEOTIDE SEQUENCE [LARGE SCALE GENOMIC DNA]</scope>
    <source>
        <strain evidence="2">JCM 17923</strain>
    </source>
</reference>
<comment type="caution">
    <text evidence="1">The sequence shown here is derived from an EMBL/GenBank/DDBJ whole genome shotgun (WGS) entry which is preliminary data.</text>
</comment>
<dbReference type="Proteomes" id="UP001501153">
    <property type="component" value="Unassembled WGS sequence"/>
</dbReference>
<gene>
    <name evidence="1" type="ORF">GCM10023185_43410</name>
</gene>
<dbReference type="PROSITE" id="PS51257">
    <property type="entry name" value="PROKAR_LIPOPROTEIN"/>
    <property type="match status" value="1"/>
</dbReference>
<keyword evidence="2" id="KW-1185">Reference proteome</keyword>
<sequence>MKRPAFISWSCLLLMATGCQSTKSEETANSAAEAPVAAASPALAQAEALARRFGPVLRGAWVNAGYLQAVQQTRSPLQAAGLVGAVSELHLNPAARTGDSLVFNAGFANHEGATLTLYFRPGRQVAALPTSYRSYELPGSFTELSYEATARDTTLHLTTYAKNRQAREQLSFKRTSSVPGSQLQALSYAVQRLLFAGRYTGADSLAVPPSWNSRLMGA</sequence>
<dbReference type="RefSeq" id="WP_345238260.1">
    <property type="nucleotide sequence ID" value="NZ_BAABGZ010000081.1"/>
</dbReference>
<accession>A0ABP8ISR8</accession>
<protein>
    <recommendedName>
        <fullName evidence="3">DUF4468 domain-containing protein</fullName>
    </recommendedName>
</protein>
<organism evidence="1 2">
    <name type="scientific">Hymenobacter saemangeumensis</name>
    <dbReference type="NCBI Taxonomy" id="1084522"/>
    <lineage>
        <taxon>Bacteria</taxon>
        <taxon>Pseudomonadati</taxon>
        <taxon>Bacteroidota</taxon>
        <taxon>Cytophagia</taxon>
        <taxon>Cytophagales</taxon>
        <taxon>Hymenobacteraceae</taxon>
        <taxon>Hymenobacter</taxon>
    </lineage>
</organism>
<evidence type="ECO:0000313" key="1">
    <source>
        <dbReference type="EMBL" id="GAA4369607.1"/>
    </source>
</evidence>
<dbReference type="EMBL" id="BAABGZ010000081">
    <property type="protein sequence ID" value="GAA4369607.1"/>
    <property type="molecule type" value="Genomic_DNA"/>
</dbReference>